<evidence type="ECO:0000256" key="1">
    <source>
        <dbReference type="SAM" id="MobiDB-lite"/>
    </source>
</evidence>
<evidence type="ECO:0000256" key="2">
    <source>
        <dbReference type="SAM" id="Phobius"/>
    </source>
</evidence>
<accession>A0ABQ4QNZ1</accession>
<protein>
    <submittedName>
        <fullName evidence="3">Uncharacterized protein</fullName>
    </submittedName>
</protein>
<keyword evidence="2" id="KW-0812">Transmembrane</keyword>
<evidence type="ECO:0000313" key="4">
    <source>
        <dbReference type="Proteomes" id="UP001055117"/>
    </source>
</evidence>
<dbReference type="RefSeq" id="WP_147752849.1">
    <property type="nucleotide sequence ID" value="NZ_BPQG01000088.1"/>
</dbReference>
<keyword evidence="2" id="KW-1133">Transmembrane helix</keyword>
<feature type="transmembrane region" description="Helical" evidence="2">
    <location>
        <begin position="60"/>
        <end position="78"/>
    </location>
</feature>
<comment type="caution">
    <text evidence="3">The sequence shown here is derived from an EMBL/GenBank/DDBJ whole genome shotgun (WGS) entry which is preliminary data.</text>
</comment>
<feature type="region of interest" description="Disordered" evidence="1">
    <location>
        <begin position="24"/>
        <end position="51"/>
    </location>
</feature>
<dbReference type="Proteomes" id="UP001055117">
    <property type="component" value="Unassembled WGS sequence"/>
</dbReference>
<keyword evidence="2" id="KW-0472">Membrane</keyword>
<keyword evidence="4" id="KW-1185">Reference proteome</keyword>
<reference evidence="3 4" key="1">
    <citation type="journal article" date="2021" name="Front. Microbiol.">
        <title>Comprehensive Comparative Genomics and Phenotyping of Methylobacterium Species.</title>
        <authorList>
            <person name="Alessa O."/>
            <person name="Ogura Y."/>
            <person name="Fujitani Y."/>
            <person name="Takami H."/>
            <person name="Hayashi T."/>
            <person name="Sahin N."/>
            <person name="Tani A."/>
        </authorList>
    </citation>
    <scope>NUCLEOTIDE SEQUENCE [LARGE SCALE GENOMIC DNA]</scope>
    <source>
        <strain evidence="3 4">DSM 23679</strain>
    </source>
</reference>
<sequence>MSTDRTQRRYGFVSTIIAGLSGLRGPAAASRPRQSSEKDESSGGPGYEVSDVNVGNTARVMAGLMVTALVVIGGMVWLRTFVAADQRQALPKLTAQQTSRLVPPPPNLQADPYADLDAERAAENRRLDGYAFLDASRQRARIPIDRAMALTVGRTLDP</sequence>
<dbReference type="EMBL" id="BPQG01000088">
    <property type="protein sequence ID" value="GJD46764.1"/>
    <property type="molecule type" value="Genomic_DNA"/>
</dbReference>
<proteinExistence type="predicted"/>
<name>A0ABQ4QNZ1_9HYPH</name>
<organism evidence="3 4">
    <name type="scientific">Methylobacterium cerastii</name>
    <dbReference type="NCBI Taxonomy" id="932741"/>
    <lineage>
        <taxon>Bacteria</taxon>
        <taxon>Pseudomonadati</taxon>
        <taxon>Pseudomonadota</taxon>
        <taxon>Alphaproteobacteria</taxon>
        <taxon>Hyphomicrobiales</taxon>
        <taxon>Methylobacteriaceae</taxon>
        <taxon>Methylobacterium</taxon>
    </lineage>
</organism>
<gene>
    <name evidence="3" type="ORF">AFCDBAGC_4648</name>
</gene>
<evidence type="ECO:0000313" key="3">
    <source>
        <dbReference type="EMBL" id="GJD46764.1"/>
    </source>
</evidence>